<evidence type="ECO:0000313" key="1">
    <source>
        <dbReference type="EMBL" id="REE04528.1"/>
    </source>
</evidence>
<gene>
    <name evidence="1" type="ORF">C8E99_2364</name>
</gene>
<keyword evidence="2" id="KW-1185">Reference proteome</keyword>
<dbReference type="InterPro" id="IPR052707">
    <property type="entry name" value="OsmC_Ohr_Peroxiredoxin"/>
</dbReference>
<dbReference type="InterPro" id="IPR015946">
    <property type="entry name" value="KH_dom-like_a/b"/>
</dbReference>
<dbReference type="EMBL" id="QREH01000001">
    <property type="protein sequence ID" value="REE04528.1"/>
    <property type="molecule type" value="Genomic_DNA"/>
</dbReference>
<reference evidence="1 2" key="1">
    <citation type="submission" date="2018-07" db="EMBL/GenBank/DDBJ databases">
        <title>Sequencing the genomes of 1000 actinobacteria strains.</title>
        <authorList>
            <person name="Klenk H.-P."/>
        </authorList>
    </citation>
    <scope>NUCLEOTIDE SEQUENCE [LARGE SCALE GENOMIC DNA]</scope>
    <source>
        <strain evidence="1 2">DSM 14442</strain>
    </source>
</reference>
<comment type="caution">
    <text evidence="1">The sequence shown here is derived from an EMBL/GenBank/DDBJ whole genome shotgun (WGS) entry which is preliminary data.</text>
</comment>
<sequence>MPRPIVSKASTQWDGDLFTGSGTTALETSKAATFDVNWKARAEEAGATTNPEELLAAAHSTCYTMQFSNMLKENGTAPTHLETTADVTFEAGVGITGIMLVIKGQVEGISTEDFVKIADQAKDQCPVSQALAGVKDITVDATLT</sequence>
<dbReference type="RefSeq" id="WP_115932444.1">
    <property type="nucleotide sequence ID" value="NZ_QREH01000001.1"/>
</dbReference>
<dbReference type="Pfam" id="PF02566">
    <property type="entry name" value="OsmC"/>
    <property type="match status" value="1"/>
</dbReference>
<evidence type="ECO:0000313" key="2">
    <source>
        <dbReference type="Proteomes" id="UP000256727"/>
    </source>
</evidence>
<dbReference type="PANTHER" id="PTHR42830">
    <property type="entry name" value="OSMOTICALLY INDUCIBLE FAMILY PROTEIN"/>
    <property type="match status" value="1"/>
</dbReference>
<dbReference type="OrthoDB" id="9807532at2"/>
<dbReference type="Gene3D" id="3.30.300.20">
    <property type="match status" value="1"/>
</dbReference>
<dbReference type="GO" id="GO:0004601">
    <property type="term" value="F:peroxidase activity"/>
    <property type="evidence" value="ECO:0007669"/>
    <property type="project" value="InterPro"/>
</dbReference>
<dbReference type="Proteomes" id="UP000256727">
    <property type="component" value="Unassembled WGS sequence"/>
</dbReference>
<name>A0A3D9LDT3_9MICC</name>
<dbReference type="InterPro" id="IPR019904">
    <property type="entry name" value="Peroxiredoxin_OsmC"/>
</dbReference>
<proteinExistence type="predicted"/>
<dbReference type="GO" id="GO:0006979">
    <property type="term" value="P:response to oxidative stress"/>
    <property type="evidence" value="ECO:0007669"/>
    <property type="project" value="InterPro"/>
</dbReference>
<organism evidence="1 2">
    <name type="scientific">Citricoccus muralis</name>
    <dbReference type="NCBI Taxonomy" id="169134"/>
    <lineage>
        <taxon>Bacteria</taxon>
        <taxon>Bacillati</taxon>
        <taxon>Actinomycetota</taxon>
        <taxon>Actinomycetes</taxon>
        <taxon>Micrococcales</taxon>
        <taxon>Micrococcaceae</taxon>
        <taxon>Citricoccus</taxon>
    </lineage>
</organism>
<dbReference type="AlphaFoldDB" id="A0A3D9LDT3"/>
<accession>A0A3D9LDT3</accession>
<dbReference type="SUPFAM" id="SSF82784">
    <property type="entry name" value="OsmC-like"/>
    <property type="match status" value="1"/>
</dbReference>
<dbReference type="InterPro" id="IPR003718">
    <property type="entry name" value="OsmC/Ohr_fam"/>
</dbReference>
<protein>
    <submittedName>
        <fullName evidence="1">Osmotically inducible protein OsmC</fullName>
    </submittedName>
</protein>
<dbReference type="InterPro" id="IPR036102">
    <property type="entry name" value="OsmC/Ohrsf"/>
</dbReference>
<dbReference type="NCBIfam" id="TIGR03562">
    <property type="entry name" value="osmo_induc_OsmC"/>
    <property type="match status" value="1"/>
</dbReference>
<dbReference type="PANTHER" id="PTHR42830:SF1">
    <property type="entry name" value="OSMOTICALLY INDUCIBLE FAMILY PROTEIN"/>
    <property type="match status" value="1"/>
</dbReference>